<sequence>MTRMMEYLGLEPDRLMVKWVSGSEAQKFVDTVEELTDKVRALGPNRKLREHYG</sequence>
<dbReference type="InterPro" id="IPR003813">
    <property type="entry name" value="MvhD/FlpD"/>
</dbReference>
<keyword evidence="7" id="KW-1185">Reference proteome</keyword>
<evidence type="ECO:0000256" key="1">
    <source>
        <dbReference type="ARBA" id="ARBA00022723"/>
    </source>
</evidence>
<gene>
    <name evidence="6" type="primary">flpD</name>
    <name evidence="6" type="ORF">SSCH_160005</name>
</gene>
<evidence type="ECO:0000313" key="7">
    <source>
        <dbReference type="Proteomes" id="UP000046155"/>
    </source>
</evidence>
<dbReference type="EMBL" id="CDRZ01000068">
    <property type="protein sequence ID" value="CEO88216.1"/>
    <property type="molecule type" value="Genomic_DNA"/>
</dbReference>
<feature type="domain" description="F420-non-reducing hydrogenase iron-sulfur subunit D" evidence="5">
    <location>
        <begin position="2"/>
        <end position="43"/>
    </location>
</feature>
<evidence type="ECO:0000313" key="6">
    <source>
        <dbReference type="EMBL" id="CEO88216.1"/>
    </source>
</evidence>
<reference evidence="7" key="1">
    <citation type="submission" date="2015-01" db="EMBL/GenBank/DDBJ databases">
        <authorList>
            <person name="Manzoor Shahid"/>
            <person name="Zubair Saima"/>
        </authorList>
    </citation>
    <scope>NUCLEOTIDE SEQUENCE [LARGE SCALE GENOMIC DNA]</scope>
    <source>
        <strain evidence="7">Sp3</strain>
    </source>
</reference>
<dbReference type="GO" id="GO:0051536">
    <property type="term" value="F:iron-sulfur cluster binding"/>
    <property type="evidence" value="ECO:0007669"/>
    <property type="project" value="UniProtKB-KW"/>
</dbReference>
<keyword evidence="3" id="KW-0408">Iron</keyword>
<organism evidence="6 7">
    <name type="scientific">Syntrophaceticus schinkii</name>
    <dbReference type="NCBI Taxonomy" id="499207"/>
    <lineage>
        <taxon>Bacteria</taxon>
        <taxon>Bacillati</taxon>
        <taxon>Bacillota</taxon>
        <taxon>Clostridia</taxon>
        <taxon>Thermoanaerobacterales</taxon>
        <taxon>Thermoanaerobacterales Family III. Incertae Sedis</taxon>
        <taxon>Syntrophaceticus</taxon>
    </lineage>
</organism>
<keyword evidence="4" id="KW-0411">Iron-sulfur</keyword>
<proteinExistence type="predicted"/>
<name>A0A0B7MJT8_9FIRM</name>
<dbReference type="AlphaFoldDB" id="A0A0B7MJT8"/>
<evidence type="ECO:0000256" key="3">
    <source>
        <dbReference type="ARBA" id="ARBA00023004"/>
    </source>
</evidence>
<dbReference type="Proteomes" id="UP000046155">
    <property type="component" value="Unassembled WGS sequence"/>
</dbReference>
<accession>A0A0B7MJT8</accession>
<evidence type="ECO:0000256" key="2">
    <source>
        <dbReference type="ARBA" id="ARBA00023002"/>
    </source>
</evidence>
<protein>
    <submittedName>
        <fullName evidence="6">Methyl-viologen-reducing hydrogenase, delta subunit</fullName>
    </submittedName>
</protein>
<dbReference type="Pfam" id="PF02662">
    <property type="entry name" value="FlpD"/>
    <property type="match status" value="1"/>
</dbReference>
<evidence type="ECO:0000259" key="5">
    <source>
        <dbReference type="Pfam" id="PF02662"/>
    </source>
</evidence>
<dbReference type="GO" id="GO:0046872">
    <property type="term" value="F:metal ion binding"/>
    <property type="evidence" value="ECO:0007669"/>
    <property type="project" value="UniProtKB-KW"/>
</dbReference>
<keyword evidence="2" id="KW-0560">Oxidoreductase</keyword>
<evidence type="ECO:0000256" key="4">
    <source>
        <dbReference type="ARBA" id="ARBA00023014"/>
    </source>
</evidence>
<dbReference type="GO" id="GO:0016491">
    <property type="term" value="F:oxidoreductase activity"/>
    <property type="evidence" value="ECO:0007669"/>
    <property type="project" value="UniProtKB-KW"/>
</dbReference>
<keyword evidence="1" id="KW-0479">Metal-binding</keyword>